<evidence type="ECO:0000256" key="5">
    <source>
        <dbReference type="SAM" id="MobiDB-lite"/>
    </source>
</evidence>
<dbReference type="SUPFAM" id="SSF47203">
    <property type="entry name" value="Acyl-CoA dehydrogenase C-terminal domain-like"/>
    <property type="match status" value="1"/>
</dbReference>
<dbReference type="GO" id="GO:0052881">
    <property type="term" value="F:4-hydroxyphenylacetate 3-monooxygenase activity"/>
    <property type="evidence" value="ECO:0007669"/>
    <property type="project" value="UniProtKB-EC"/>
</dbReference>
<dbReference type="Pfam" id="PF11794">
    <property type="entry name" value="HpaB_N"/>
    <property type="match status" value="1"/>
</dbReference>
<dbReference type="PATRIC" id="fig|1097667.3.peg.3516"/>
<keyword evidence="8" id="KW-0503">Monooxygenase</keyword>
<evidence type="ECO:0000256" key="2">
    <source>
        <dbReference type="ARBA" id="ARBA00022827"/>
    </source>
</evidence>
<proteinExistence type="predicted"/>
<sequence>MRGTGRRPRSRGQRGEDGDMQPSEQLIEAPTTDGPTTATAPGGAARRLETAAERWDRIPAIATGEDYLASIRDRGTTLYLFGERLDEPADHPIIQPSINALKATYDLAIDEPELATAHSSLIDAPVNRFLHVVESPDDLIAKHQMQRRLGQLTGTCFQRCTGLDTISVLHSVTYDVDRDHGTGYHRRYLEFLKQAQRKNVLIAAGMTDPKGDRSKPPHQQADPDLFLHVSGRNEQGIFLRGAKAHMTGGWNQHWICVLPTMNLREQDRDYAVVALLPGDAEGLTYVYGRQASDTRAMEPGTIDKGNACFGGQEVLVHFDDVFVPWEHVLLDGETEVAQKLVSRFTAYHRASYVCKTGLGDVMTGAAAEIADQNGVAAAAHVRDKLVEMVHLNETIYSSSIASAARATKLDSGIWMNDEMLANVCKHNVTRFPYEIARLAQDLAGGIVVTMPSEADFRSEAVGPLLERMLAGRADVSTEDRMRILRLIENLTLGRNAVGYLTESLHGAGSPQGQRIQILRGAQLEEKRGLARALAGILPPEQGDAASVGAP</sequence>
<organism evidence="8 9">
    <name type="scientific">Patulibacter medicamentivorans</name>
    <dbReference type="NCBI Taxonomy" id="1097667"/>
    <lineage>
        <taxon>Bacteria</taxon>
        <taxon>Bacillati</taxon>
        <taxon>Actinomycetota</taxon>
        <taxon>Thermoleophilia</taxon>
        <taxon>Solirubrobacterales</taxon>
        <taxon>Patulibacteraceae</taxon>
        <taxon>Patulibacter</taxon>
    </lineage>
</organism>
<dbReference type="Proteomes" id="UP000005143">
    <property type="component" value="Unassembled WGS sequence"/>
</dbReference>
<dbReference type="InterPro" id="IPR004925">
    <property type="entry name" value="HpaB/PvcC/4-BUDH"/>
</dbReference>
<feature type="region of interest" description="Disordered" evidence="5">
    <location>
        <begin position="1"/>
        <end position="42"/>
    </location>
</feature>
<keyword evidence="2 4" id="KW-0274">FAD</keyword>
<dbReference type="PANTHER" id="PTHR36117">
    <property type="entry name" value="4-HYDROXYPHENYLACETATE 3-MONOOXYGENASE-RELATED"/>
    <property type="match status" value="1"/>
</dbReference>
<evidence type="ECO:0000256" key="4">
    <source>
        <dbReference type="PIRSR" id="PIRSR000331-2"/>
    </source>
</evidence>
<keyword evidence="9" id="KW-1185">Reference proteome</keyword>
<dbReference type="EC" id="1.14.14.9" evidence="8"/>
<evidence type="ECO:0000256" key="3">
    <source>
        <dbReference type="ARBA" id="ARBA00023002"/>
    </source>
</evidence>
<dbReference type="GO" id="GO:0016627">
    <property type="term" value="F:oxidoreductase activity, acting on the CH-CH group of donors"/>
    <property type="evidence" value="ECO:0007669"/>
    <property type="project" value="InterPro"/>
</dbReference>
<dbReference type="PIRSF" id="PIRSF000331">
    <property type="entry name" value="HpaA_HpaB"/>
    <property type="match status" value="1"/>
</dbReference>
<evidence type="ECO:0000313" key="9">
    <source>
        <dbReference type="Proteomes" id="UP000005143"/>
    </source>
</evidence>
<dbReference type="Pfam" id="PF03241">
    <property type="entry name" value="HpaB"/>
    <property type="match status" value="1"/>
</dbReference>
<keyword evidence="3 8" id="KW-0560">Oxidoreductase</keyword>
<protein>
    <submittedName>
        <fullName evidence="8">4-hydroxyphenylacetate 3-monooxygenase</fullName>
        <ecNumber evidence="8">1.14.14.9</ecNumber>
    </submittedName>
</protein>
<dbReference type="Gene3D" id="1.20.140.10">
    <property type="entry name" value="Butyryl-CoA Dehydrogenase, subunit A, domain 3"/>
    <property type="match status" value="1"/>
</dbReference>
<feature type="domain" description="HpaB/PvcC/4-BUDH N-terminal" evidence="7">
    <location>
        <begin position="63"/>
        <end position="330"/>
    </location>
</feature>
<reference evidence="8 9" key="1">
    <citation type="journal article" date="2013" name="Biodegradation">
        <title>Quantitative proteomic analysis of ibuprofen-degrading Patulibacter sp. strain I11.</title>
        <authorList>
            <person name="Almeida B."/>
            <person name="Kjeldal H."/>
            <person name="Lolas I."/>
            <person name="Knudsen A.D."/>
            <person name="Carvalho G."/>
            <person name="Nielsen K.L."/>
            <person name="Barreto Crespo M.T."/>
            <person name="Stensballe A."/>
            <person name="Nielsen J.L."/>
        </authorList>
    </citation>
    <scope>NUCLEOTIDE SEQUENCE [LARGE SCALE GENOMIC DNA]</scope>
    <source>
        <strain evidence="8 9">I11</strain>
    </source>
</reference>
<dbReference type="SUPFAM" id="SSF56645">
    <property type="entry name" value="Acyl-CoA dehydrogenase NM domain-like"/>
    <property type="match status" value="1"/>
</dbReference>
<name>H0E9M5_9ACTN</name>
<dbReference type="PANTHER" id="PTHR36117:SF3">
    <property type="entry name" value="4-HYDROXYPHENYLACETATE 3-MONOOXYGENASE-RELATED"/>
    <property type="match status" value="1"/>
</dbReference>
<gene>
    <name evidence="8" type="ORF">PAI11_35450</name>
</gene>
<accession>H0E9M5</accession>
<dbReference type="Gene3D" id="2.40.110.10">
    <property type="entry name" value="Butyryl-CoA Dehydrogenase, subunit A, domain 2"/>
    <property type="match status" value="1"/>
</dbReference>
<evidence type="ECO:0000259" key="6">
    <source>
        <dbReference type="Pfam" id="PF03241"/>
    </source>
</evidence>
<dbReference type="InterPro" id="IPR024719">
    <property type="entry name" value="HpaB/PvcC/4-BUDH_C"/>
</dbReference>
<evidence type="ECO:0000313" key="8">
    <source>
        <dbReference type="EMBL" id="EHN09625.1"/>
    </source>
</evidence>
<evidence type="ECO:0000256" key="1">
    <source>
        <dbReference type="ARBA" id="ARBA00022630"/>
    </source>
</evidence>
<dbReference type="AlphaFoldDB" id="H0E9M5"/>
<feature type="domain" description="HpaB/PvcC/4-BUDH C-terminal" evidence="6">
    <location>
        <begin position="337"/>
        <end position="535"/>
    </location>
</feature>
<dbReference type="InterPro" id="IPR024674">
    <property type="entry name" value="HpaB/PvcC/4-BUDH_N"/>
</dbReference>
<evidence type="ECO:0000259" key="7">
    <source>
        <dbReference type="Pfam" id="PF11794"/>
    </source>
</evidence>
<dbReference type="InterPro" id="IPR036250">
    <property type="entry name" value="AcylCo_DH-like_C"/>
</dbReference>
<dbReference type="EMBL" id="AGUD01000263">
    <property type="protein sequence ID" value="EHN09625.1"/>
    <property type="molecule type" value="Genomic_DNA"/>
</dbReference>
<dbReference type="InterPro" id="IPR009100">
    <property type="entry name" value="AcylCoA_DH/oxidase_NM_dom_sf"/>
</dbReference>
<comment type="caution">
    <text evidence="8">The sequence shown here is derived from an EMBL/GenBank/DDBJ whole genome shotgun (WGS) entry which is preliminary data.</text>
</comment>
<feature type="binding site" evidence="4">
    <location>
        <position position="247"/>
    </location>
    <ligand>
        <name>FAD</name>
        <dbReference type="ChEBI" id="CHEBI:57692"/>
    </ligand>
</feature>
<dbReference type="Gene3D" id="1.10.3140.10">
    <property type="entry name" value="4-hydroxybutyryl-coa dehydratase, domain 1"/>
    <property type="match status" value="1"/>
</dbReference>
<feature type="compositionally biased region" description="Basic residues" evidence="5">
    <location>
        <begin position="1"/>
        <end position="12"/>
    </location>
</feature>
<dbReference type="InterPro" id="IPR046373">
    <property type="entry name" value="Acyl-CoA_Oxase/DH_mid-dom_sf"/>
</dbReference>
<feature type="compositionally biased region" description="Low complexity" evidence="5">
    <location>
        <begin position="29"/>
        <end position="42"/>
    </location>
</feature>
<keyword evidence="1" id="KW-0285">Flavoprotein</keyword>